<protein>
    <recommendedName>
        <fullName evidence="4">G5 domain-containing protein</fullName>
    </recommendedName>
</protein>
<evidence type="ECO:0000256" key="2">
    <source>
        <dbReference type="SAM" id="MobiDB-lite"/>
    </source>
</evidence>
<dbReference type="AlphaFoldDB" id="A0A7G1ITS3"/>
<dbReference type="PROSITE" id="PS51109">
    <property type="entry name" value="G5"/>
    <property type="match status" value="7"/>
</dbReference>
<feature type="transmembrane region" description="Helical" evidence="3">
    <location>
        <begin position="20"/>
        <end position="38"/>
    </location>
</feature>
<feature type="domain" description="G5" evidence="4">
    <location>
        <begin position="257"/>
        <end position="337"/>
    </location>
</feature>
<sequence length="777" mass="86583">MSRQSTKNKKYALRKIGKYFGSCVVATVITLGGVAMMAPNVTVYASDTFAAGEADIENITSASDGYEVFVPKGKKYERDDKVESHEPVLREKGYNGRSFIVKADESENLTKEDIDNYFSDNSMESLFEKLYDKDDNDQIDEKYKRADADTINENAGKPIGDSNFVEPKVSEVNPKYPHRLDAGVSTPANPGNLYEGRPAEANGSIDSDDTIVESNNPITVNPNSEDNIVNDDGTVVLSKYYRIHVNKGEHADKKDDIYVVGTKPKVVETPIPYPTRYVEDNTKDKDYRETTQAGVRGKEITTTTYTLDPNTGTVTENTPTVVREEPTEEIITVGTKPKVVETPIPYTTRYVEDNTKDKDYRETTQTGVKGKETTTTTYTMDPNTGTVTENTPTVVREEPTEEIITVGTKPKVVETPIPYTTRYVEDNTKDKDYRETTQTGVKGKETTTTTYTMDPNTGTVTENTPTVVREEPTEEIITVGTKPKVVETPIPYTTRYVEDNTKDKDYRETTQTGVKGKETTTTTYTMDPNTGTVTENTPTVVREEPTEEIITVGTKPKVVETPIPYTTRYVEDNTKDKDYRETTQAGVKGKETTTTTYTMDPNTGTVTENTPTVVREEPTEEIITVGTKPKVVETPIPYTTRYVEDNTKDKDYRETTQAGVKGKETTTTTYTMDPNTGTVTENTPTVVREEPTEEIITVGTKPKVVETPIPYTTRYVEDNTKDKDYRETTQTGVKGKETTTTTYTMDPNTGTVTENTPTVVREEPTEEIITVGTNQSS</sequence>
<evidence type="ECO:0000259" key="4">
    <source>
        <dbReference type="PROSITE" id="PS51109"/>
    </source>
</evidence>
<feature type="region of interest" description="Disordered" evidence="2">
    <location>
        <begin position="728"/>
        <end position="755"/>
    </location>
</feature>
<keyword evidence="3" id="KW-0472">Membrane</keyword>
<feature type="domain" description="G5" evidence="4">
    <location>
        <begin position="403"/>
        <end position="483"/>
    </location>
</feature>
<dbReference type="Proteomes" id="UP000516106">
    <property type="component" value="Chromosome"/>
</dbReference>
<feature type="domain" description="G5" evidence="4">
    <location>
        <begin position="695"/>
        <end position="775"/>
    </location>
</feature>
<feature type="domain" description="G5" evidence="4">
    <location>
        <begin position="549"/>
        <end position="629"/>
    </location>
</feature>
<organism evidence="5 6">
    <name type="scientific">Streptococcus mitis</name>
    <dbReference type="NCBI Taxonomy" id="28037"/>
    <lineage>
        <taxon>Bacteria</taxon>
        <taxon>Bacillati</taxon>
        <taxon>Bacillota</taxon>
        <taxon>Bacilli</taxon>
        <taxon>Lactobacillales</taxon>
        <taxon>Streptococcaceae</taxon>
        <taxon>Streptococcus</taxon>
        <taxon>Streptococcus mitis group</taxon>
    </lineage>
</organism>
<reference evidence="6" key="1">
    <citation type="submission" date="2020-08" db="EMBL/GenBank/DDBJ databases">
        <title>Complete genome sequence of Streptococcus mitis strain Nm-65.</title>
        <authorList>
            <person name="Tabata A."/>
            <person name="Ohkuni H."/>
            <person name="Nagamune H."/>
        </authorList>
    </citation>
    <scope>NUCLEOTIDE SEQUENCE [LARGE SCALE GENOMIC DNA]</scope>
    <source>
        <strain evidence="6">Nm-65</strain>
    </source>
</reference>
<name>A0A7G1ITS3_STRMT</name>
<evidence type="ECO:0000313" key="6">
    <source>
        <dbReference type="Proteomes" id="UP000516106"/>
    </source>
</evidence>
<dbReference type="EMBL" id="AP023349">
    <property type="protein sequence ID" value="BCJ10785.1"/>
    <property type="molecule type" value="Genomic_DNA"/>
</dbReference>
<keyword evidence="3" id="KW-0812">Transmembrane</keyword>
<feature type="domain" description="G5" evidence="4">
    <location>
        <begin position="330"/>
        <end position="410"/>
    </location>
</feature>
<evidence type="ECO:0000313" key="5">
    <source>
        <dbReference type="EMBL" id="BCJ10785.1"/>
    </source>
</evidence>
<dbReference type="Gene3D" id="2.20.230.10">
    <property type="entry name" value="Resuscitation-promoting factor rpfb"/>
    <property type="match status" value="7"/>
</dbReference>
<evidence type="ECO:0000256" key="1">
    <source>
        <dbReference type="ARBA" id="ARBA00022729"/>
    </source>
</evidence>
<keyword evidence="1" id="KW-0732">Signal</keyword>
<feature type="domain" description="G5" evidence="4">
    <location>
        <begin position="476"/>
        <end position="556"/>
    </location>
</feature>
<dbReference type="SMART" id="SM01208">
    <property type="entry name" value="G5"/>
    <property type="match status" value="7"/>
</dbReference>
<dbReference type="InterPro" id="IPR011098">
    <property type="entry name" value="G5_dom"/>
</dbReference>
<proteinExistence type="predicted"/>
<accession>A0A7G1ITS3</accession>
<gene>
    <name evidence="5" type="ORF">SMNM65_12170</name>
</gene>
<keyword evidence="3" id="KW-1133">Transmembrane helix</keyword>
<feature type="domain" description="G5" evidence="4">
    <location>
        <begin position="622"/>
        <end position="702"/>
    </location>
</feature>
<evidence type="ECO:0000256" key="3">
    <source>
        <dbReference type="SAM" id="Phobius"/>
    </source>
</evidence>
<dbReference type="Pfam" id="PF07501">
    <property type="entry name" value="G5"/>
    <property type="match status" value="7"/>
</dbReference>